<feature type="non-terminal residue" evidence="1">
    <location>
        <position position="1"/>
    </location>
</feature>
<evidence type="ECO:0008006" key="3">
    <source>
        <dbReference type="Google" id="ProtNLM"/>
    </source>
</evidence>
<dbReference type="OrthoDB" id="3230070at2759"/>
<accession>A0A8H7LR33</accession>
<dbReference type="InterPro" id="IPR036397">
    <property type="entry name" value="RNaseH_sf"/>
</dbReference>
<organism evidence="1 2">
    <name type="scientific">Rhizoctonia solani</name>
    <dbReference type="NCBI Taxonomy" id="456999"/>
    <lineage>
        <taxon>Eukaryota</taxon>
        <taxon>Fungi</taxon>
        <taxon>Dikarya</taxon>
        <taxon>Basidiomycota</taxon>
        <taxon>Agaricomycotina</taxon>
        <taxon>Agaricomycetes</taxon>
        <taxon>Cantharellales</taxon>
        <taxon>Ceratobasidiaceae</taxon>
        <taxon>Rhizoctonia</taxon>
    </lineage>
</organism>
<reference evidence="1" key="1">
    <citation type="submission" date="2020-09" db="EMBL/GenBank/DDBJ databases">
        <title>Comparative genome analyses of four rice-infecting Rhizoctonia solani isolates reveal extensive enrichment of homogalacturonan modification genes.</title>
        <authorList>
            <person name="Lee D.-Y."/>
            <person name="Jeon J."/>
            <person name="Kim K.-T."/>
            <person name="Cheong K."/>
            <person name="Song H."/>
            <person name="Choi G."/>
            <person name="Ko J."/>
            <person name="Opiyo S.O."/>
            <person name="Zuo S."/>
            <person name="Madhav S."/>
            <person name="Lee Y.-H."/>
            <person name="Wang G.-L."/>
        </authorList>
    </citation>
    <scope>NUCLEOTIDE SEQUENCE</scope>
    <source>
        <strain evidence="1">AG1-IA WGL</strain>
    </source>
</reference>
<sequence length="397" mass="43646">MPLFKLYCFLSRIAGSLETYASVAVDDVWAPYAVQEGEPVAARRQPRDTHHSEIAVLNGVWPTSTCSLNLPGSPIEHAASFSHPDTEFITPYLVHPAVPNNPWPDQLVVDGKSPGNSKKAAAKIIKDEIEIAEANADGNSIHSYSDAHAGTLHSIPKVGLGYTVKYGRKTLANGSTSIGPRANIYDAEIHPAQYASRIFHRHAHTFLSGHPNRHILVKWLPGHSNIQGNEQADEAAKGTNASKRASRSWKKIWDEHTASRPDSSAYIPRAPSFKLHPIFNNTTLSRNVQCRLVQFLTGHGLYGEYRARFRPHLNSQCSCGETEQTPRHSLLFCPDTAEFRHILTSASPNRTGKELFGTLPGLEAVADFISKSGIRKLGDPPATAQNMQDLTSTFIRP</sequence>
<evidence type="ECO:0000313" key="1">
    <source>
        <dbReference type="EMBL" id="KAF8699195.1"/>
    </source>
</evidence>
<dbReference type="Proteomes" id="UP000602905">
    <property type="component" value="Unassembled WGS sequence"/>
</dbReference>
<dbReference type="InterPro" id="IPR012337">
    <property type="entry name" value="RNaseH-like_sf"/>
</dbReference>
<proteinExistence type="predicted"/>
<dbReference type="SUPFAM" id="SSF53098">
    <property type="entry name" value="Ribonuclease H-like"/>
    <property type="match status" value="1"/>
</dbReference>
<comment type="caution">
    <text evidence="1">The sequence shown here is derived from an EMBL/GenBank/DDBJ whole genome shotgun (WGS) entry which is preliminary data.</text>
</comment>
<dbReference type="EMBL" id="JACYCD010000239">
    <property type="protein sequence ID" value="KAF8699195.1"/>
    <property type="molecule type" value="Genomic_DNA"/>
</dbReference>
<name>A0A8H7LR33_9AGAM</name>
<dbReference type="AlphaFoldDB" id="A0A8H7LR33"/>
<dbReference type="GO" id="GO:0003676">
    <property type="term" value="F:nucleic acid binding"/>
    <property type="evidence" value="ECO:0007669"/>
    <property type="project" value="InterPro"/>
</dbReference>
<dbReference type="Gene3D" id="3.30.420.10">
    <property type="entry name" value="Ribonuclease H-like superfamily/Ribonuclease H"/>
    <property type="match status" value="1"/>
</dbReference>
<gene>
    <name evidence="1" type="ORF">RHS03_07418</name>
</gene>
<protein>
    <recommendedName>
        <fullName evidence="3">RNase H type-1 domain-containing protein</fullName>
    </recommendedName>
</protein>
<evidence type="ECO:0000313" key="2">
    <source>
        <dbReference type="Proteomes" id="UP000602905"/>
    </source>
</evidence>